<dbReference type="InterPro" id="IPR003445">
    <property type="entry name" value="Cat_transpt"/>
</dbReference>
<evidence type="ECO:0000256" key="12">
    <source>
        <dbReference type="SAM" id="Phobius"/>
    </source>
</evidence>
<dbReference type="EMBL" id="WUMU01000004">
    <property type="protein sequence ID" value="MXN17538.1"/>
    <property type="molecule type" value="Genomic_DNA"/>
</dbReference>
<keyword evidence="7 12" id="KW-1133">Transmembrane helix</keyword>
<dbReference type="GO" id="GO:0015379">
    <property type="term" value="F:potassium:chloride symporter activity"/>
    <property type="evidence" value="ECO:0007669"/>
    <property type="project" value="InterPro"/>
</dbReference>
<feature type="binding site" evidence="11">
    <location>
        <position position="424"/>
    </location>
    <ligand>
        <name>K(+)</name>
        <dbReference type="ChEBI" id="CHEBI:29103"/>
    </ligand>
</feature>
<feature type="transmembrane region" description="Helical" evidence="12">
    <location>
        <begin position="318"/>
        <end position="337"/>
    </location>
</feature>
<feature type="transmembrane region" description="Helical" evidence="12">
    <location>
        <begin position="382"/>
        <end position="406"/>
    </location>
</feature>
<keyword evidence="11" id="KW-0479">Metal-binding</keyword>
<feature type="transmembrane region" description="Helical" evidence="12">
    <location>
        <begin position="129"/>
        <end position="152"/>
    </location>
</feature>
<organism evidence="13 14">
    <name type="scientific">Pseudooceanicola albus</name>
    <dbReference type="NCBI Taxonomy" id="2692189"/>
    <lineage>
        <taxon>Bacteria</taxon>
        <taxon>Pseudomonadati</taxon>
        <taxon>Pseudomonadota</taxon>
        <taxon>Alphaproteobacteria</taxon>
        <taxon>Rhodobacterales</taxon>
        <taxon>Paracoccaceae</taxon>
        <taxon>Pseudooceanicola</taxon>
    </lineage>
</organism>
<gene>
    <name evidence="13" type="ORF">GR170_06815</name>
</gene>
<feature type="transmembrane region" description="Helical" evidence="12">
    <location>
        <begin position="173"/>
        <end position="195"/>
    </location>
</feature>
<evidence type="ECO:0000256" key="3">
    <source>
        <dbReference type="ARBA" id="ARBA00022475"/>
    </source>
</evidence>
<keyword evidence="10" id="KW-0997">Cell inner membrane</keyword>
<comment type="subcellular location">
    <subcellularLocation>
        <location evidence="10">Cell inner membrane</location>
        <topology evidence="10">Multi-pass membrane protein</topology>
    </subcellularLocation>
    <subcellularLocation>
        <location evidence="1">Cell membrane</location>
        <topology evidence="1">Multi-pass membrane protein</topology>
    </subcellularLocation>
</comment>
<evidence type="ECO:0000256" key="5">
    <source>
        <dbReference type="ARBA" id="ARBA00022692"/>
    </source>
</evidence>
<keyword evidence="2 10" id="KW-0813">Transport</keyword>
<accession>A0A6L7G1Y0</accession>
<evidence type="ECO:0000256" key="2">
    <source>
        <dbReference type="ARBA" id="ARBA00022448"/>
    </source>
</evidence>
<evidence type="ECO:0000313" key="13">
    <source>
        <dbReference type="EMBL" id="MXN17538.1"/>
    </source>
</evidence>
<comment type="similarity">
    <text evidence="10">Belongs to the TrkH potassium transport family.</text>
</comment>
<name>A0A6L7G1Y0_9RHOB</name>
<proteinExistence type="inferred from homology"/>
<feature type="binding site" evidence="11">
    <location>
        <position position="215"/>
    </location>
    <ligand>
        <name>K(+)</name>
        <dbReference type="ChEBI" id="CHEBI:29103"/>
    </ligand>
</feature>
<dbReference type="AlphaFoldDB" id="A0A6L7G1Y0"/>
<protein>
    <recommendedName>
        <fullName evidence="10">Trk system potassium uptake protein</fullName>
    </recommendedName>
</protein>
<evidence type="ECO:0000256" key="10">
    <source>
        <dbReference type="PIRNR" id="PIRNR006247"/>
    </source>
</evidence>
<keyword evidence="6 10" id="KW-0630">Potassium</keyword>
<keyword evidence="3 10" id="KW-1003">Cell membrane</keyword>
<feature type="binding site" evidence="11">
    <location>
        <position position="425"/>
    </location>
    <ligand>
        <name>K(+)</name>
        <dbReference type="ChEBI" id="CHEBI:29103"/>
    </ligand>
</feature>
<feature type="transmembrane region" description="Helical" evidence="12">
    <location>
        <begin position="37"/>
        <end position="56"/>
    </location>
</feature>
<keyword evidence="4 10" id="KW-0633">Potassium transport</keyword>
<evidence type="ECO:0000256" key="4">
    <source>
        <dbReference type="ARBA" id="ARBA00022538"/>
    </source>
</evidence>
<sequence length="477" mass="51129">MGACRVSFVVHVIGLLLALFGGLMFADAALFPETARIFLTGGVLVVLIGASLALSTSARLHELNRLHAFLLTAGMWIAAATAGAVPLWLWKLSPADAFFEAMSGITTTGSTVMTGLDTTAHGILFWRALLQWIGGIGFVVTGLALLPILRVGGMQLFRTESSELGEKEMTSTARFAMASFLVYTGLTVLCLLTYLIGGMTFFEAICHAMATLSTGGYSTSDSSFGHFQSGFLQWSATLFMLAGSLPFAWYIRVLRRGDTASEQVRMLVLSLTIATLLLTFWRVATAGAPIFETLRLTAFNVVSVVSTTGFATTDYTTWGSTAVVAFFLLTVVGGCTGSTSGGAKVMRWIILGRALRVKLRMIRDPHGVFALRYEGRAVEPDVLSGVISFFVLYAATVFGLAVILAFHGLDMETAVSGALTAVANVGPGIGSQIGPSSTFADLSDPVKWELSFGMYAGRLEMMTVFVLFTRTYWREIA</sequence>
<evidence type="ECO:0000256" key="8">
    <source>
        <dbReference type="ARBA" id="ARBA00023065"/>
    </source>
</evidence>
<comment type="caution">
    <text evidence="13">The sequence shown here is derived from an EMBL/GenBank/DDBJ whole genome shotgun (WGS) entry which is preliminary data.</text>
</comment>
<dbReference type="InterPro" id="IPR004772">
    <property type="entry name" value="TrkH"/>
</dbReference>
<dbReference type="PANTHER" id="PTHR32024">
    <property type="entry name" value="TRK SYSTEM POTASSIUM UPTAKE PROTEIN TRKG-RELATED"/>
    <property type="match status" value="1"/>
</dbReference>
<evidence type="ECO:0000256" key="1">
    <source>
        <dbReference type="ARBA" id="ARBA00004651"/>
    </source>
</evidence>
<evidence type="ECO:0000313" key="14">
    <source>
        <dbReference type="Proteomes" id="UP000477911"/>
    </source>
</evidence>
<feature type="binding site" evidence="11">
    <location>
        <position position="108"/>
    </location>
    <ligand>
        <name>K(+)</name>
        <dbReference type="ChEBI" id="CHEBI:29103"/>
    </ligand>
</feature>
<keyword evidence="9 10" id="KW-0472">Membrane</keyword>
<feature type="transmembrane region" description="Helical" evidence="12">
    <location>
        <begin position="12"/>
        <end position="31"/>
    </location>
</feature>
<dbReference type="PIRSF" id="PIRSF006247">
    <property type="entry name" value="TrkH"/>
    <property type="match status" value="1"/>
</dbReference>
<dbReference type="Pfam" id="PF02386">
    <property type="entry name" value="TrkH"/>
    <property type="match status" value="1"/>
</dbReference>
<evidence type="ECO:0000256" key="9">
    <source>
        <dbReference type="ARBA" id="ARBA00023136"/>
    </source>
</evidence>
<dbReference type="GO" id="GO:0046872">
    <property type="term" value="F:metal ion binding"/>
    <property type="evidence" value="ECO:0007669"/>
    <property type="project" value="UniProtKB-KW"/>
</dbReference>
<evidence type="ECO:0000256" key="11">
    <source>
        <dbReference type="PIRSR" id="PIRSR006247-1"/>
    </source>
</evidence>
<keyword evidence="14" id="KW-1185">Reference proteome</keyword>
<feature type="transmembrane region" description="Helical" evidence="12">
    <location>
        <begin position="263"/>
        <end position="281"/>
    </location>
</feature>
<feature type="transmembrane region" description="Helical" evidence="12">
    <location>
        <begin position="68"/>
        <end position="90"/>
    </location>
</feature>
<evidence type="ECO:0000256" key="7">
    <source>
        <dbReference type="ARBA" id="ARBA00022989"/>
    </source>
</evidence>
<dbReference type="PANTHER" id="PTHR32024:SF3">
    <property type="entry name" value="TRK SYSTEM POTASSIUM UPTAKE PROTEIN"/>
    <property type="match status" value="1"/>
</dbReference>
<evidence type="ECO:0000256" key="6">
    <source>
        <dbReference type="ARBA" id="ARBA00022958"/>
    </source>
</evidence>
<keyword evidence="5 12" id="KW-0812">Transmembrane</keyword>
<reference evidence="13 14" key="1">
    <citation type="submission" date="2019-12" db="EMBL/GenBank/DDBJ databases">
        <authorList>
            <person name="Li M."/>
        </authorList>
    </citation>
    <scope>NUCLEOTIDE SEQUENCE [LARGE SCALE GENOMIC DNA]</scope>
    <source>
        <strain evidence="13 14">GBMRC 2024</strain>
    </source>
</reference>
<feature type="binding site" evidence="11">
    <location>
        <position position="308"/>
    </location>
    <ligand>
        <name>K(+)</name>
        <dbReference type="ChEBI" id="CHEBI:29103"/>
    </ligand>
</feature>
<dbReference type="Proteomes" id="UP000477911">
    <property type="component" value="Unassembled WGS sequence"/>
</dbReference>
<dbReference type="GO" id="GO:0005886">
    <property type="term" value="C:plasma membrane"/>
    <property type="evidence" value="ECO:0007669"/>
    <property type="project" value="UniProtKB-SubCell"/>
</dbReference>
<feature type="binding site" evidence="11">
    <location>
        <position position="107"/>
    </location>
    <ligand>
        <name>K(+)</name>
        <dbReference type="ChEBI" id="CHEBI:29103"/>
    </ligand>
</feature>
<feature type="binding site" evidence="11">
    <location>
        <position position="307"/>
    </location>
    <ligand>
        <name>K(+)</name>
        <dbReference type="ChEBI" id="CHEBI:29103"/>
    </ligand>
</feature>
<keyword evidence="8 10" id="KW-0406">Ion transport</keyword>
<comment type="function">
    <text evidence="10">Low-affinity potassium transport system. Interacts with Trk system potassium uptake protein TrkA.</text>
</comment>
<feature type="transmembrane region" description="Helical" evidence="12">
    <location>
        <begin position="231"/>
        <end position="251"/>
    </location>
</feature>